<reference evidence="11" key="2">
    <citation type="submission" date="2015-01" db="EMBL/GenBank/DDBJ databases">
        <title>Evolutionary Origins and Diversification of the Mycorrhizal Mutualists.</title>
        <authorList>
            <consortium name="DOE Joint Genome Institute"/>
            <consortium name="Mycorrhizal Genomics Consortium"/>
            <person name="Kohler A."/>
            <person name="Kuo A."/>
            <person name="Nagy L.G."/>
            <person name="Floudas D."/>
            <person name="Copeland A."/>
            <person name="Barry K.W."/>
            <person name="Cichocki N."/>
            <person name="Veneault-Fourrey C."/>
            <person name="LaButti K."/>
            <person name="Lindquist E.A."/>
            <person name="Lipzen A."/>
            <person name="Lundell T."/>
            <person name="Morin E."/>
            <person name="Murat C."/>
            <person name="Riley R."/>
            <person name="Ohm R."/>
            <person name="Sun H."/>
            <person name="Tunlid A."/>
            <person name="Henrissat B."/>
            <person name="Grigoriev I.V."/>
            <person name="Hibbett D.S."/>
            <person name="Martin F."/>
        </authorList>
    </citation>
    <scope>NUCLEOTIDE SEQUENCE [LARGE SCALE GENOMIC DNA]</scope>
    <source>
        <strain evidence="11">F 1598</strain>
    </source>
</reference>
<dbReference type="GO" id="GO:0008081">
    <property type="term" value="F:phosphoric diester hydrolase activity"/>
    <property type="evidence" value="ECO:0007669"/>
    <property type="project" value="TreeGrafter"/>
</dbReference>
<evidence type="ECO:0000259" key="9">
    <source>
        <dbReference type="Pfam" id="PF03372"/>
    </source>
</evidence>
<dbReference type="OrthoDB" id="498125at2759"/>
<feature type="active site" description="Proton donor/acceptor" evidence="5">
    <location>
        <position position="202"/>
    </location>
</feature>
<feature type="binding site" evidence="6">
    <location>
        <position position="303"/>
    </location>
    <ligand>
        <name>Mg(2+)</name>
        <dbReference type="ChEBI" id="CHEBI:18420"/>
        <label>1</label>
    </ligand>
</feature>
<name>A0A0C3ANA3_PILCF</name>
<evidence type="ECO:0000313" key="11">
    <source>
        <dbReference type="Proteomes" id="UP000054166"/>
    </source>
</evidence>
<protein>
    <recommendedName>
        <fullName evidence="9">Endonuclease/exonuclease/phosphatase domain-containing protein</fullName>
    </recommendedName>
</protein>
<feature type="binding site" evidence="6">
    <location>
        <position position="86"/>
    </location>
    <ligand>
        <name>Mg(2+)</name>
        <dbReference type="ChEBI" id="CHEBI:18420"/>
        <label>1</label>
    </ligand>
</feature>
<dbReference type="InterPro" id="IPR036691">
    <property type="entry name" value="Endo/exonu/phosph_ase_sf"/>
</dbReference>
<dbReference type="InterPro" id="IPR005135">
    <property type="entry name" value="Endo/exonuclease/phosphatase"/>
</dbReference>
<comment type="cofactor">
    <cofactor evidence="6 8">
        <name>Mg(2+)</name>
        <dbReference type="ChEBI" id="CHEBI:18420"/>
    </cofactor>
    <cofactor evidence="6 8">
        <name>Mn(2+)</name>
        <dbReference type="ChEBI" id="CHEBI:29035"/>
    </cofactor>
    <text evidence="6 8">Probably binds two magnesium or manganese ions per subunit.</text>
</comment>
<dbReference type="GO" id="GO:0006284">
    <property type="term" value="P:base-excision repair"/>
    <property type="evidence" value="ECO:0007669"/>
    <property type="project" value="TreeGrafter"/>
</dbReference>
<accession>A0A0C3ANA3</accession>
<dbReference type="Proteomes" id="UP000054166">
    <property type="component" value="Unassembled WGS sequence"/>
</dbReference>
<keyword evidence="11" id="KW-1185">Reference proteome</keyword>
<feature type="site" description="Transition state stabilizer" evidence="7">
    <location>
        <position position="204"/>
    </location>
</feature>
<dbReference type="PANTHER" id="PTHR22748">
    <property type="entry name" value="AP ENDONUCLEASE"/>
    <property type="match status" value="1"/>
</dbReference>
<gene>
    <name evidence="10" type="ORF">PILCRDRAFT_827294</name>
</gene>
<sequence>MSIKRKTDGKETPGVTKKPKIDFFAPKTAVAKTGPSFNFSCKDTNATRLVAWNVNGIHSILKDEQKRKILIKYLDAEDPDILILTETKFAQGKPDLQYLKTKFKYQYWGTDLRAGQAGTAILSKIKPLAIVETGLPTWTPSASETKGRYVELEFERLFVVGTYVPNSGENFKSMDIKQKWNVTFKKHLRDLDSRKPVIWGGDFNCILQQNDLDSKALPYWDRMSGLSKTEREEFNNILNPTDDESRKFADIWRHLHPDAAEYTHSSEKFGSWRLDSFILSERIVGKASCCLIRHELEDLKLSDHWPVMLDFAELL</sequence>
<evidence type="ECO:0000256" key="8">
    <source>
        <dbReference type="RuleBase" id="RU362131"/>
    </source>
</evidence>
<comment type="similarity">
    <text evidence="1 8">Belongs to the DNA repair enzymes AP/ExoA family.</text>
</comment>
<keyword evidence="6" id="KW-0464">Manganese</keyword>
<evidence type="ECO:0000313" key="10">
    <source>
        <dbReference type="EMBL" id="KIM75383.1"/>
    </source>
</evidence>
<dbReference type="SUPFAM" id="SSF56219">
    <property type="entry name" value="DNase I-like"/>
    <property type="match status" value="1"/>
</dbReference>
<feature type="domain" description="Endonuclease/exonuclease/phosphatase" evidence="9">
    <location>
        <begin position="51"/>
        <end position="304"/>
    </location>
</feature>
<keyword evidence="3" id="KW-0378">Hydrolase</keyword>
<dbReference type="Gene3D" id="3.60.10.10">
    <property type="entry name" value="Endonuclease/exonuclease/phosphatase"/>
    <property type="match status" value="1"/>
</dbReference>
<feature type="binding site" evidence="6">
    <location>
        <position position="304"/>
    </location>
    <ligand>
        <name>Mg(2+)</name>
        <dbReference type="ChEBI" id="CHEBI:18420"/>
        <label>1</label>
    </ligand>
</feature>
<dbReference type="GO" id="GO:0003906">
    <property type="term" value="F:DNA-(apurinic or apyrimidinic site) endonuclease activity"/>
    <property type="evidence" value="ECO:0007669"/>
    <property type="project" value="TreeGrafter"/>
</dbReference>
<evidence type="ECO:0000256" key="6">
    <source>
        <dbReference type="PIRSR" id="PIRSR604808-2"/>
    </source>
</evidence>
<proteinExistence type="inferred from homology"/>
<keyword evidence="2 6" id="KW-0479">Metal-binding</keyword>
<dbReference type="InterPro" id="IPR004808">
    <property type="entry name" value="AP_endonuc_1"/>
</dbReference>
<keyword evidence="4 6" id="KW-0460">Magnesium</keyword>
<keyword evidence="8" id="KW-0234">DNA repair</keyword>
<evidence type="ECO:0000256" key="5">
    <source>
        <dbReference type="PIRSR" id="PIRSR604808-1"/>
    </source>
</evidence>
<dbReference type="GO" id="GO:0046872">
    <property type="term" value="F:metal ion binding"/>
    <property type="evidence" value="ECO:0007669"/>
    <property type="project" value="UniProtKB-KW"/>
</dbReference>
<feature type="binding site" evidence="6">
    <location>
        <position position="204"/>
    </location>
    <ligand>
        <name>Mg(2+)</name>
        <dbReference type="ChEBI" id="CHEBI:18420"/>
        <label>1</label>
    </ligand>
</feature>
<dbReference type="HOGENOM" id="CLU_027539_1_1_1"/>
<evidence type="ECO:0000256" key="3">
    <source>
        <dbReference type="ARBA" id="ARBA00022801"/>
    </source>
</evidence>
<keyword evidence="8" id="KW-0227">DNA damage</keyword>
<feature type="binding site" evidence="6">
    <location>
        <position position="202"/>
    </location>
    <ligand>
        <name>Mg(2+)</name>
        <dbReference type="ChEBI" id="CHEBI:18420"/>
        <label>1</label>
    </ligand>
</feature>
<feature type="site" description="Important for catalytic activity" evidence="7">
    <location>
        <position position="275"/>
    </location>
</feature>
<evidence type="ECO:0000256" key="7">
    <source>
        <dbReference type="PIRSR" id="PIRSR604808-3"/>
    </source>
</evidence>
<dbReference type="PANTHER" id="PTHR22748:SF6">
    <property type="entry name" value="DNA-(APURINIC OR APYRIMIDINIC SITE) ENDONUCLEASE"/>
    <property type="match status" value="1"/>
</dbReference>
<dbReference type="AlphaFoldDB" id="A0A0C3ANA3"/>
<dbReference type="NCBIfam" id="TIGR00633">
    <property type="entry name" value="xth"/>
    <property type="match status" value="1"/>
</dbReference>
<dbReference type="PROSITE" id="PS51435">
    <property type="entry name" value="AP_NUCLEASE_F1_4"/>
    <property type="match status" value="1"/>
</dbReference>
<reference evidence="10 11" key="1">
    <citation type="submission" date="2014-04" db="EMBL/GenBank/DDBJ databases">
        <authorList>
            <consortium name="DOE Joint Genome Institute"/>
            <person name="Kuo A."/>
            <person name="Tarkka M."/>
            <person name="Buscot F."/>
            <person name="Kohler A."/>
            <person name="Nagy L.G."/>
            <person name="Floudas D."/>
            <person name="Copeland A."/>
            <person name="Barry K.W."/>
            <person name="Cichocki N."/>
            <person name="Veneault-Fourrey C."/>
            <person name="LaButti K."/>
            <person name="Lindquist E.A."/>
            <person name="Lipzen A."/>
            <person name="Lundell T."/>
            <person name="Morin E."/>
            <person name="Murat C."/>
            <person name="Sun H."/>
            <person name="Tunlid A."/>
            <person name="Henrissat B."/>
            <person name="Grigoriev I.V."/>
            <person name="Hibbett D.S."/>
            <person name="Martin F."/>
            <person name="Nordberg H.P."/>
            <person name="Cantor M.N."/>
            <person name="Hua S.X."/>
        </authorList>
    </citation>
    <scope>NUCLEOTIDE SEQUENCE [LARGE SCALE GENOMIC DNA]</scope>
    <source>
        <strain evidence="10 11">F 1598</strain>
    </source>
</reference>
<organism evidence="10 11">
    <name type="scientific">Piloderma croceum (strain F 1598)</name>
    <dbReference type="NCBI Taxonomy" id="765440"/>
    <lineage>
        <taxon>Eukaryota</taxon>
        <taxon>Fungi</taxon>
        <taxon>Dikarya</taxon>
        <taxon>Basidiomycota</taxon>
        <taxon>Agaricomycotina</taxon>
        <taxon>Agaricomycetes</taxon>
        <taxon>Agaricomycetidae</taxon>
        <taxon>Atheliales</taxon>
        <taxon>Atheliaceae</taxon>
        <taxon>Piloderma</taxon>
    </lineage>
</organism>
<evidence type="ECO:0000256" key="4">
    <source>
        <dbReference type="ARBA" id="ARBA00022842"/>
    </source>
</evidence>
<feature type="active site" evidence="5">
    <location>
        <position position="163"/>
    </location>
</feature>
<feature type="binding site" evidence="6">
    <location>
        <position position="53"/>
    </location>
    <ligand>
        <name>Mg(2+)</name>
        <dbReference type="ChEBI" id="CHEBI:18420"/>
        <label>1</label>
    </ligand>
</feature>
<feature type="active site" description="Proton acceptor" evidence="5">
    <location>
        <position position="304"/>
    </location>
</feature>
<dbReference type="Pfam" id="PF03372">
    <property type="entry name" value="Exo_endo_phos"/>
    <property type="match status" value="1"/>
</dbReference>
<feature type="site" description="Interaction with DNA substrate" evidence="7">
    <location>
        <position position="304"/>
    </location>
</feature>
<evidence type="ECO:0000256" key="2">
    <source>
        <dbReference type="ARBA" id="ARBA00022723"/>
    </source>
</evidence>
<dbReference type="InParanoid" id="A0A0C3ANA3"/>
<dbReference type="STRING" id="765440.A0A0C3ANA3"/>
<dbReference type="EMBL" id="KN833047">
    <property type="protein sequence ID" value="KIM75383.1"/>
    <property type="molecule type" value="Genomic_DNA"/>
</dbReference>
<evidence type="ECO:0000256" key="1">
    <source>
        <dbReference type="ARBA" id="ARBA00007092"/>
    </source>
</evidence>
<dbReference type="GO" id="GO:0005634">
    <property type="term" value="C:nucleus"/>
    <property type="evidence" value="ECO:0007669"/>
    <property type="project" value="TreeGrafter"/>
</dbReference>
<dbReference type="GO" id="GO:0008311">
    <property type="term" value="F:double-stranded DNA 3'-5' DNA exonuclease activity"/>
    <property type="evidence" value="ECO:0007669"/>
    <property type="project" value="TreeGrafter"/>
</dbReference>